<feature type="domain" description="6-phosphogluconate dehydrogenase NADP-binding" evidence="2">
    <location>
        <begin position="1"/>
        <end position="66"/>
    </location>
</feature>
<dbReference type="InterPro" id="IPR029154">
    <property type="entry name" value="HIBADH-like_NADP-bd"/>
</dbReference>
<evidence type="ECO:0000256" key="1">
    <source>
        <dbReference type="ARBA" id="ARBA00007598"/>
    </source>
</evidence>
<accession>A0A8X6J9H5</accession>
<evidence type="ECO:0000313" key="5">
    <source>
        <dbReference type="Proteomes" id="UP000887116"/>
    </source>
</evidence>
<name>A0A8X6J9H5_TRICU</name>
<dbReference type="Proteomes" id="UP000887116">
    <property type="component" value="Unassembled WGS sequence"/>
</dbReference>
<reference evidence="4" key="1">
    <citation type="submission" date="2020-07" db="EMBL/GenBank/DDBJ databases">
        <title>Multicomponent nature underlies the extraordinary mechanical properties of spider dragline silk.</title>
        <authorList>
            <person name="Kono N."/>
            <person name="Nakamura H."/>
            <person name="Mori M."/>
            <person name="Yoshida Y."/>
            <person name="Ohtoshi R."/>
            <person name="Malay A.D."/>
            <person name="Moran D.A.P."/>
            <person name="Tomita M."/>
            <person name="Numata K."/>
            <person name="Arakawa K."/>
        </authorList>
    </citation>
    <scope>NUCLEOTIDE SEQUENCE</scope>
</reference>
<keyword evidence="5" id="KW-1185">Reference proteome</keyword>
<sequence length="195" mass="21191">MTSIDSDTSQVIAEAISERGGRYLEAPITGSLSAAEEGTLLIICAGDLELFKSCETCFFSTAKNTLHMNCDVGSASKMNLIHSMLMSTSNAVLAEQMVVLERNNIPKSKLLDVIQLDSISCPLFSESGRAIVDQNFSTNTSLKYQQQNLHMALALSSSYAQPLRMASASNELYKATKSLGYSEHDMSAVYFGARH</sequence>
<feature type="domain" description="3-hydroxyisobutyrate dehydrogenase-like NAD-binding" evidence="3">
    <location>
        <begin position="73"/>
        <end position="190"/>
    </location>
</feature>
<dbReference type="PANTHER" id="PTHR43580:SF2">
    <property type="entry name" value="CYTOKINE-LIKE NUCLEAR FACTOR N-PAC"/>
    <property type="match status" value="1"/>
</dbReference>
<evidence type="ECO:0000259" key="3">
    <source>
        <dbReference type="Pfam" id="PF14833"/>
    </source>
</evidence>
<proteinExistence type="inferred from homology"/>
<dbReference type="GO" id="GO:0051287">
    <property type="term" value="F:NAD binding"/>
    <property type="evidence" value="ECO:0007669"/>
    <property type="project" value="InterPro"/>
</dbReference>
<dbReference type="GO" id="GO:0003677">
    <property type="term" value="F:DNA binding"/>
    <property type="evidence" value="ECO:0007669"/>
    <property type="project" value="TreeGrafter"/>
</dbReference>
<dbReference type="SUPFAM" id="SSF48179">
    <property type="entry name" value="6-phosphogluconate dehydrogenase C-terminal domain-like"/>
    <property type="match status" value="1"/>
</dbReference>
<dbReference type="AlphaFoldDB" id="A0A8X6J9H5"/>
<dbReference type="Pfam" id="PF14833">
    <property type="entry name" value="NAD_binding_11"/>
    <property type="match status" value="1"/>
</dbReference>
<dbReference type="InterPro" id="IPR036291">
    <property type="entry name" value="NAD(P)-bd_dom_sf"/>
</dbReference>
<dbReference type="EMBL" id="BMAO01007468">
    <property type="protein sequence ID" value="GFR16208.1"/>
    <property type="molecule type" value="Genomic_DNA"/>
</dbReference>
<dbReference type="GO" id="GO:0000785">
    <property type="term" value="C:chromatin"/>
    <property type="evidence" value="ECO:0007669"/>
    <property type="project" value="TreeGrafter"/>
</dbReference>
<comment type="similarity">
    <text evidence="1">Belongs to the HIBADH-related family. NP60 subfamily.</text>
</comment>
<gene>
    <name evidence="4" type="primary">AAEL006684</name>
    <name evidence="4" type="ORF">TNCT_253491</name>
</gene>
<organism evidence="4 5">
    <name type="scientific">Trichonephila clavata</name>
    <name type="common">Joro spider</name>
    <name type="synonym">Nephila clavata</name>
    <dbReference type="NCBI Taxonomy" id="2740835"/>
    <lineage>
        <taxon>Eukaryota</taxon>
        <taxon>Metazoa</taxon>
        <taxon>Ecdysozoa</taxon>
        <taxon>Arthropoda</taxon>
        <taxon>Chelicerata</taxon>
        <taxon>Arachnida</taxon>
        <taxon>Araneae</taxon>
        <taxon>Araneomorphae</taxon>
        <taxon>Entelegynae</taxon>
        <taxon>Araneoidea</taxon>
        <taxon>Nephilidae</taxon>
        <taxon>Trichonephila</taxon>
    </lineage>
</organism>
<dbReference type="Gene3D" id="3.40.50.720">
    <property type="entry name" value="NAD(P)-binding Rossmann-like Domain"/>
    <property type="match status" value="1"/>
</dbReference>
<dbReference type="InterPro" id="IPR051265">
    <property type="entry name" value="HIBADH-related_NP60_sf"/>
</dbReference>
<comment type="caution">
    <text evidence="4">The sequence shown here is derived from an EMBL/GenBank/DDBJ whole genome shotgun (WGS) entry which is preliminary data.</text>
</comment>
<evidence type="ECO:0000259" key="2">
    <source>
        <dbReference type="Pfam" id="PF03446"/>
    </source>
</evidence>
<dbReference type="Gene3D" id="1.10.1040.10">
    <property type="entry name" value="N-(1-d-carboxylethyl)-l-norvaline Dehydrogenase, domain 2"/>
    <property type="match status" value="1"/>
</dbReference>
<dbReference type="GO" id="GO:0031491">
    <property type="term" value="F:nucleosome binding"/>
    <property type="evidence" value="ECO:0007669"/>
    <property type="project" value="TreeGrafter"/>
</dbReference>
<dbReference type="GO" id="GO:0050661">
    <property type="term" value="F:NADP binding"/>
    <property type="evidence" value="ECO:0007669"/>
    <property type="project" value="InterPro"/>
</dbReference>
<dbReference type="InterPro" id="IPR008927">
    <property type="entry name" value="6-PGluconate_DH-like_C_sf"/>
</dbReference>
<dbReference type="SUPFAM" id="SSF51735">
    <property type="entry name" value="NAD(P)-binding Rossmann-fold domains"/>
    <property type="match status" value="1"/>
</dbReference>
<protein>
    <submittedName>
        <fullName evidence="4">Putative oxidoreductase GLYR1 homolog</fullName>
    </submittedName>
</protein>
<dbReference type="PANTHER" id="PTHR43580">
    <property type="entry name" value="OXIDOREDUCTASE GLYR1-RELATED"/>
    <property type="match status" value="1"/>
</dbReference>
<evidence type="ECO:0000313" key="4">
    <source>
        <dbReference type="EMBL" id="GFR16208.1"/>
    </source>
</evidence>
<dbReference type="GO" id="GO:0140673">
    <property type="term" value="P:transcription elongation-coupled chromatin remodeling"/>
    <property type="evidence" value="ECO:0007669"/>
    <property type="project" value="TreeGrafter"/>
</dbReference>
<dbReference type="InterPro" id="IPR006115">
    <property type="entry name" value="6PGDH_NADP-bd"/>
</dbReference>
<dbReference type="Pfam" id="PF03446">
    <property type="entry name" value="NAD_binding_2"/>
    <property type="match status" value="1"/>
</dbReference>
<dbReference type="OrthoDB" id="6493824at2759"/>
<dbReference type="InterPro" id="IPR013328">
    <property type="entry name" value="6PGD_dom2"/>
</dbReference>